<dbReference type="SUPFAM" id="SSF49854">
    <property type="entry name" value="Spermadhesin, CUB domain"/>
    <property type="match status" value="1"/>
</dbReference>
<dbReference type="OrthoDB" id="6369184at2759"/>
<dbReference type="InterPro" id="IPR035914">
    <property type="entry name" value="Sperma_CUB_dom_sf"/>
</dbReference>
<gene>
    <name evidence="5" type="ORF">SBAD_LOCUS11929</name>
</gene>
<evidence type="ECO:0000256" key="2">
    <source>
        <dbReference type="ARBA" id="ARBA00023157"/>
    </source>
</evidence>
<keyword evidence="1" id="KW-0677">Repeat</keyword>
<evidence type="ECO:0000256" key="1">
    <source>
        <dbReference type="ARBA" id="ARBA00022737"/>
    </source>
</evidence>
<proteinExistence type="predicted"/>
<dbReference type="Proteomes" id="UP000270296">
    <property type="component" value="Unassembled WGS sequence"/>
</dbReference>
<comment type="caution">
    <text evidence="3">Lacks conserved residue(s) required for the propagation of feature annotation.</text>
</comment>
<evidence type="ECO:0000259" key="4">
    <source>
        <dbReference type="PROSITE" id="PS01180"/>
    </source>
</evidence>
<dbReference type="CDD" id="cd00041">
    <property type="entry name" value="CUB"/>
    <property type="match status" value="1"/>
</dbReference>
<dbReference type="PROSITE" id="PS01180">
    <property type="entry name" value="CUB"/>
    <property type="match status" value="1"/>
</dbReference>
<dbReference type="InterPro" id="IPR000859">
    <property type="entry name" value="CUB_dom"/>
</dbReference>
<keyword evidence="6" id="KW-1185">Reference proteome</keyword>
<dbReference type="EMBL" id="UZAM01016634">
    <property type="protein sequence ID" value="VDP44111.1"/>
    <property type="molecule type" value="Genomic_DNA"/>
</dbReference>
<evidence type="ECO:0000313" key="6">
    <source>
        <dbReference type="Proteomes" id="UP000270296"/>
    </source>
</evidence>
<accession>A0A183J7T1</accession>
<organism evidence="7">
    <name type="scientific">Soboliphyme baturini</name>
    <dbReference type="NCBI Taxonomy" id="241478"/>
    <lineage>
        <taxon>Eukaryota</taxon>
        <taxon>Metazoa</taxon>
        <taxon>Ecdysozoa</taxon>
        <taxon>Nematoda</taxon>
        <taxon>Enoplea</taxon>
        <taxon>Dorylaimia</taxon>
        <taxon>Dioctophymatida</taxon>
        <taxon>Dioctophymatoidea</taxon>
        <taxon>Soboliphymatidae</taxon>
        <taxon>Soboliphyme</taxon>
    </lineage>
</organism>
<sequence length="141" mass="15997">MCRAGFGGERCKLRKCGGEYFIGDKFSSPKHPQYYPDDSDCWYLIRGQPPYPVGLKLDSLNLEEDSECNLDYIDIYKIFSNNTGSHWKLACEISSLPRILFATEPNLLMVFRSDFAFTDFGFKGTVVSSTIINLLHESPSC</sequence>
<evidence type="ECO:0000313" key="5">
    <source>
        <dbReference type="EMBL" id="VDP44111.1"/>
    </source>
</evidence>
<reference evidence="5 6" key="2">
    <citation type="submission" date="2018-11" db="EMBL/GenBank/DDBJ databases">
        <authorList>
            <consortium name="Pathogen Informatics"/>
        </authorList>
    </citation>
    <scope>NUCLEOTIDE SEQUENCE [LARGE SCALE GENOMIC DNA]</scope>
</reference>
<evidence type="ECO:0000313" key="7">
    <source>
        <dbReference type="WBParaSite" id="SBAD_0001232601-mRNA-1"/>
    </source>
</evidence>
<protein>
    <submittedName>
        <fullName evidence="7">CUB domain-containing protein</fullName>
    </submittedName>
</protein>
<dbReference type="AlphaFoldDB" id="A0A183J7T1"/>
<feature type="domain" description="CUB" evidence="4">
    <location>
        <begin position="2"/>
        <end position="129"/>
    </location>
</feature>
<dbReference type="PANTHER" id="PTHR24251">
    <property type="entry name" value="OVOCHYMASE-RELATED"/>
    <property type="match status" value="1"/>
</dbReference>
<keyword evidence="2" id="KW-1015">Disulfide bond</keyword>
<evidence type="ECO:0000256" key="3">
    <source>
        <dbReference type="PROSITE-ProRule" id="PRU00059"/>
    </source>
</evidence>
<name>A0A183J7T1_9BILA</name>
<dbReference type="SMART" id="SM00042">
    <property type="entry name" value="CUB"/>
    <property type="match status" value="1"/>
</dbReference>
<dbReference type="Pfam" id="PF00431">
    <property type="entry name" value="CUB"/>
    <property type="match status" value="1"/>
</dbReference>
<dbReference type="WBParaSite" id="SBAD_0001232601-mRNA-1">
    <property type="protein sequence ID" value="SBAD_0001232601-mRNA-1"/>
    <property type="gene ID" value="SBAD_0001232601"/>
</dbReference>
<dbReference type="Gene3D" id="2.60.120.290">
    <property type="entry name" value="Spermadhesin, CUB domain"/>
    <property type="match status" value="1"/>
</dbReference>
<reference evidence="7" key="1">
    <citation type="submission" date="2016-06" db="UniProtKB">
        <authorList>
            <consortium name="WormBaseParasite"/>
        </authorList>
    </citation>
    <scope>IDENTIFICATION</scope>
</reference>